<dbReference type="Proteomes" id="UP000823749">
    <property type="component" value="Chromosome 4"/>
</dbReference>
<name>A0AAV6KIH4_9ERIC</name>
<protein>
    <recommendedName>
        <fullName evidence="4">Btz domain-containing protein</fullName>
    </recommendedName>
</protein>
<sequence length="210" mass="23407">MGGNDLQIYVGVKLIYKGIDPGLFHRIESEHCYGPNDGPFLFRGNPVVPARPGVPSCQDLEAAGYQFPSRGRYPNHRGAGFRRGIEPRGGGPYGRGGHQPRMVMPPNHDHEDLSTLSHPKFPTEGWYTKVSNSQKRMLQKKFAAKAYSDPWDHVFEPRESVEPPKVSNMVWTREQGETSAQKQLTPKHGGQDSSNEVSSKSIAQLKGKKE</sequence>
<proteinExistence type="predicted"/>
<organism evidence="2 3">
    <name type="scientific">Rhododendron griersonianum</name>
    <dbReference type="NCBI Taxonomy" id="479676"/>
    <lineage>
        <taxon>Eukaryota</taxon>
        <taxon>Viridiplantae</taxon>
        <taxon>Streptophyta</taxon>
        <taxon>Embryophyta</taxon>
        <taxon>Tracheophyta</taxon>
        <taxon>Spermatophyta</taxon>
        <taxon>Magnoliopsida</taxon>
        <taxon>eudicotyledons</taxon>
        <taxon>Gunneridae</taxon>
        <taxon>Pentapetalae</taxon>
        <taxon>asterids</taxon>
        <taxon>Ericales</taxon>
        <taxon>Ericaceae</taxon>
        <taxon>Ericoideae</taxon>
        <taxon>Rhodoreae</taxon>
        <taxon>Rhododendron</taxon>
    </lineage>
</organism>
<keyword evidence="3" id="KW-1185">Reference proteome</keyword>
<evidence type="ECO:0000256" key="1">
    <source>
        <dbReference type="SAM" id="MobiDB-lite"/>
    </source>
</evidence>
<reference evidence="2" key="1">
    <citation type="submission" date="2020-08" db="EMBL/GenBank/DDBJ databases">
        <title>Plant Genome Project.</title>
        <authorList>
            <person name="Zhang R.-G."/>
        </authorList>
    </citation>
    <scope>NUCLEOTIDE SEQUENCE</scope>
    <source>
        <strain evidence="2">WSP0</strain>
        <tissue evidence="2">Leaf</tissue>
    </source>
</reference>
<dbReference type="EMBL" id="JACTNZ010000004">
    <property type="protein sequence ID" value="KAG5552079.1"/>
    <property type="molecule type" value="Genomic_DNA"/>
</dbReference>
<gene>
    <name evidence="2" type="ORF">RHGRI_010237</name>
</gene>
<feature type="region of interest" description="Disordered" evidence="1">
    <location>
        <begin position="155"/>
        <end position="210"/>
    </location>
</feature>
<evidence type="ECO:0008006" key="4">
    <source>
        <dbReference type="Google" id="ProtNLM"/>
    </source>
</evidence>
<dbReference type="AlphaFoldDB" id="A0AAV6KIH4"/>
<evidence type="ECO:0000313" key="2">
    <source>
        <dbReference type="EMBL" id="KAG5552079.1"/>
    </source>
</evidence>
<accession>A0AAV6KIH4</accession>
<comment type="caution">
    <text evidence="2">The sequence shown here is derived from an EMBL/GenBank/DDBJ whole genome shotgun (WGS) entry which is preliminary data.</text>
</comment>
<feature type="region of interest" description="Disordered" evidence="1">
    <location>
        <begin position="68"/>
        <end position="91"/>
    </location>
</feature>
<evidence type="ECO:0000313" key="3">
    <source>
        <dbReference type="Proteomes" id="UP000823749"/>
    </source>
</evidence>
<feature type="compositionally biased region" description="Polar residues" evidence="1">
    <location>
        <begin position="191"/>
        <end position="202"/>
    </location>
</feature>